<name>A0A0Q0WB02_RHOCA</name>
<proteinExistence type="inferred from homology"/>
<dbReference type="NCBIfam" id="TIGR01382">
    <property type="entry name" value="PfpI"/>
    <property type="match status" value="1"/>
</dbReference>
<reference evidence="3 4" key="1">
    <citation type="submission" date="2016-10" db="EMBL/GenBank/DDBJ databases">
        <authorList>
            <person name="de Groot N.N."/>
        </authorList>
    </citation>
    <scope>NUCLEOTIDE SEQUENCE [LARGE SCALE GENOMIC DNA]</scope>
    <source>
        <strain evidence="4">DSM 938 / 37b4</strain>
    </source>
</reference>
<dbReference type="RefSeq" id="WP_055212819.1">
    <property type="nucleotide sequence ID" value="NZ_CP061202.1"/>
</dbReference>
<sequence>MKRPRQNKILMIVGDYSEDYEVMVPFQALSMLGFTVEAVCPGKRKGETIRTAIHEFEGDQTYSEKPGHRFALTASFATVSPEDHAGLYLAGGRACEYLRLDAQVLAIVRAFMTENRPVAAICHGAQLLTAADVVRGRRLTACPAVEPEVTAAGAHFVATAPEHTVIDGNLATAPAWPGHPTLMRAFVSLIDPDILN</sequence>
<organism evidence="3 4">
    <name type="scientific">Rhodobacter capsulatus</name>
    <name type="common">Rhodopseudomonas capsulata</name>
    <dbReference type="NCBI Taxonomy" id="1061"/>
    <lineage>
        <taxon>Bacteria</taxon>
        <taxon>Pseudomonadati</taxon>
        <taxon>Pseudomonadota</taxon>
        <taxon>Alphaproteobacteria</taxon>
        <taxon>Rhodobacterales</taxon>
        <taxon>Rhodobacter group</taxon>
        <taxon>Rhodobacter</taxon>
    </lineage>
</organism>
<dbReference type="PROSITE" id="PS51276">
    <property type="entry name" value="PEPTIDASE_C56_PFPI"/>
    <property type="match status" value="1"/>
</dbReference>
<dbReference type="SUPFAM" id="SSF52317">
    <property type="entry name" value="Class I glutamine amidotransferase-like"/>
    <property type="match status" value="1"/>
</dbReference>
<dbReference type="Proteomes" id="UP000183812">
    <property type="component" value="Unassembled WGS sequence"/>
</dbReference>
<dbReference type="GO" id="GO:0006508">
    <property type="term" value="P:proteolysis"/>
    <property type="evidence" value="ECO:0007669"/>
    <property type="project" value="UniProtKB-KW"/>
</dbReference>
<dbReference type="CDD" id="cd03169">
    <property type="entry name" value="GATase1_PfpI_1"/>
    <property type="match status" value="1"/>
</dbReference>
<evidence type="ECO:0000259" key="2">
    <source>
        <dbReference type="Pfam" id="PF01965"/>
    </source>
</evidence>
<evidence type="ECO:0000313" key="3">
    <source>
        <dbReference type="EMBL" id="SDE46161.1"/>
    </source>
</evidence>
<dbReference type="Pfam" id="PF01965">
    <property type="entry name" value="DJ-1_PfpI"/>
    <property type="match status" value="1"/>
</dbReference>
<dbReference type="PANTHER" id="PTHR42733:SF2">
    <property type="entry name" value="DJ-1_THIJ_PFPI FAMILY PROTEIN"/>
    <property type="match status" value="1"/>
</dbReference>
<dbReference type="InterPro" id="IPR029062">
    <property type="entry name" value="Class_I_gatase-like"/>
</dbReference>
<accession>A0A0Q0WB02</accession>
<dbReference type="InterPro" id="IPR002818">
    <property type="entry name" value="DJ-1/PfpI"/>
</dbReference>
<dbReference type="EMBL" id="FNAY01000001">
    <property type="protein sequence ID" value="SDE46161.1"/>
    <property type="molecule type" value="Genomic_DNA"/>
</dbReference>
<keyword evidence="3" id="KW-0378">Hydrolase</keyword>
<dbReference type="OrthoDB" id="9792284at2"/>
<evidence type="ECO:0000313" key="4">
    <source>
        <dbReference type="Proteomes" id="UP000183812"/>
    </source>
</evidence>
<comment type="similarity">
    <text evidence="1">Belongs to the peptidase C56 family.</text>
</comment>
<keyword evidence="3" id="KW-0645">Protease</keyword>
<feature type="domain" description="DJ-1/PfpI" evidence="2">
    <location>
        <begin position="8"/>
        <end position="188"/>
    </location>
</feature>
<dbReference type="Gene3D" id="3.40.50.880">
    <property type="match status" value="1"/>
</dbReference>
<dbReference type="PANTHER" id="PTHR42733">
    <property type="entry name" value="DJ-1 PROTEIN"/>
    <property type="match status" value="1"/>
</dbReference>
<dbReference type="GO" id="GO:0008233">
    <property type="term" value="F:peptidase activity"/>
    <property type="evidence" value="ECO:0007669"/>
    <property type="project" value="UniProtKB-KW"/>
</dbReference>
<dbReference type="InterPro" id="IPR006286">
    <property type="entry name" value="C56_PfpI-like"/>
</dbReference>
<protein>
    <submittedName>
        <fullName evidence="3">Protease I</fullName>
    </submittedName>
</protein>
<gene>
    <name evidence="3" type="ORF">SAMN04244550_00478</name>
</gene>
<evidence type="ECO:0000256" key="1">
    <source>
        <dbReference type="ARBA" id="ARBA00008542"/>
    </source>
</evidence>
<dbReference type="AlphaFoldDB" id="A0A0Q0WB02"/>